<gene>
    <name evidence="3" type="ORF">LT679_04150</name>
</gene>
<reference evidence="3 4" key="1">
    <citation type="submission" date="2021-12" db="EMBL/GenBank/DDBJ databases">
        <title>Mucilaginibacter roseus genome.</title>
        <authorList>
            <person name="Ferreira J.R."/>
            <person name="Newman J.D."/>
        </authorList>
    </citation>
    <scope>NUCLEOTIDE SEQUENCE [LARGE SCALE GENOMIC DNA]</scope>
    <source>
        <strain evidence="3 4">LMG 28454</strain>
    </source>
</reference>
<dbReference type="RefSeq" id="WP_232175786.1">
    <property type="nucleotide sequence ID" value="NZ_JAJPWV010000001.1"/>
</dbReference>
<organism evidence="3 4">
    <name type="scientific">Mucilaginibacter roseus</name>
    <dbReference type="NCBI Taxonomy" id="1528868"/>
    <lineage>
        <taxon>Bacteria</taxon>
        <taxon>Pseudomonadati</taxon>
        <taxon>Bacteroidota</taxon>
        <taxon>Sphingobacteriia</taxon>
        <taxon>Sphingobacteriales</taxon>
        <taxon>Sphingobacteriaceae</taxon>
        <taxon>Mucilaginibacter</taxon>
    </lineage>
</organism>
<dbReference type="EMBL" id="JAJPWV010000001">
    <property type="protein sequence ID" value="MCD8739785.1"/>
    <property type="molecule type" value="Genomic_DNA"/>
</dbReference>
<evidence type="ECO:0000256" key="1">
    <source>
        <dbReference type="ARBA" id="ARBA00008635"/>
    </source>
</evidence>
<keyword evidence="4" id="KW-1185">Reference proteome</keyword>
<comment type="similarity">
    <text evidence="1">Belongs to the DinB family.</text>
</comment>
<dbReference type="SUPFAM" id="SSF109854">
    <property type="entry name" value="DinB/YfiT-like putative metalloenzymes"/>
    <property type="match status" value="1"/>
</dbReference>
<sequence length="155" mass="18017">MSILKKHFSTLFKYDCESNEKFINLLNQPGAPQQAIKLMAHLLMTQHTWLNRCKGLENPPDLQVWPGWKPVVFMPTLTQNHDDWTVFLANVKDDEWLRIINYKTTQGVPYADSLMDIVTHVINHGTHHRAQIGQLLKNQNNAQLPITDYIAFIRQ</sequence>
<dbReference type="InterPro" id="IPR007837">
    <property type="entry name" value="DinB"/>
</dbReference>
<dbReference type="InterPro" id="IPR034660">
    <property type="entry name" value="DinB/YfiT-like"/>
</dbReference>
<evidence type="ECO:0000313" key="4">
    <source>
        <dbReference type="Proteomes" id="UP001199919"/>
    </source>
</evidence>
<evidence type="ECO:0000313" key="3">
    <source>
        <dbReference type="EMBL" id="MCD8739785.1"/>
    </source>
</evidence>
<accession>A0ABS8U133</accession>
<dbReference type="Pfam" id="PF05163">
    <property type="entry name" value="DinB"/>
    <property type="match status" value="1"/>
</dbReference>
<name>A0ABS8U133_9SPHI</name>
<protein>
    <submittedName>
        <fullName evidence="3">DinB family protein</fullName>
    </submittedName>
</protein>
<evidence type="ECO:0000256" key="2">
    <source>
        <dbReference type="ARBA" id="ARBA00022723"/>
    </source>
</evidence>
<dbReference type="Proteomes" id="UP001199919">
    <property type="component" value="Unassembled WGS sequence"/>
</dbReference>
<dbReference type="Gene3D" id="1.20.120.450">
    <property type="entry name" value="dinb family like domain"/>
    <property type="match status" value="1"/>
</dbReference>
<proteinExistence type="inferred from homology"/>
<comment type="caution">
    <text evidence="3">The sequence shown here is derived from an EMBL/GenBank/DDBJ whole genome shotgun (WGS) entry which is preliminary data.</text>
</comment>
<keyword evidence="2" id="KW-0479">Metal-binding</keyword>